<dbReference type="EMBL" id="JAENSR010000006">
    <property type="protein sequence ID" value="MBK3461650.1"/>
    <property type="molecule type" value="Genomic_DNA"/>
</dbReference>
<organism evidence="2 3">
    <name type="scientific">Pseudomonas haemolytica</name>
    <dbReference type="NCBI Taxonomy" id="2600065"/>
    <lineage>
        <taxon>Bacteria</taxon>
        <taxon>Pseudomonadati</taxon>
        <taxon>Pseudomonadota</taxon>
        <taxon>Gammaproteobacteria</taxon>
        <taxon>Pseudomonadales</taxon>
        <taxon>Pseudomonadaceae</taxon>
        <taxon>Pseudomonas</taxon>
    </lineage>
</organism>
<evidence type="ECO:0000313" key="2">
    <source>
        <dbReference type="EMBL" id="MBK3461650.1"/>
    </source>
</evidence>
<protein>
    <recommendedName>
        <fullName evidence="4">DUF3077 domain-containing protein</fullName>
    </recommendedName>
</protein>
<evidence type="ECO:0000256" key="1">
    <source>
        <dbReference type="SAM" id="MobiDB-lite"/>
    </source>
</evidence>
<proteinExistence type="predicted"/>
<feature type="region of interest" description="Disordered" evidence="1">
    <location>
        <begin position="1"/>
        <end position="31"/>
    </location>
</feature>
<name>A0ABS1GXE0_9PSED</name>
<accession>A0ABS1GXE0</accession>
<evidence type="ECO:0008006" key="4">
    <source>
        <dbReference type="Google" id="ProtNLM"/>
    </source>
</evidence>
<dbReference type="Proteomes" id="UP000620382">
    <property type="component" value="Unassembled WGS sequence"/>
</dbReference>
<comment type="caution">
    <text evidence="2">The sequence shown here is derived from an EMBL/GenBank/DDBJ whole genome shotgun (WGS) entry which is preliminary data.</text>
</comment>
<keyword evidence="3" id="KW-1185">Reference proteome</keyword>
<evidence type="ECO:0000313" key="3">
    <source>
        <dbReference type="Proteomes" id="UP000620382"/>
    </source>
</evidence>
<sequence>MHEHMHITDERSNSDMLDEQGQKGSQLEQEDGVLNLKEQKLVSLFRRLSSANQDRVLRCAEVLFQMPDE</sequence>
<feature type="compositionally biased region" description="Basic and acidic residues" evidence="1">
    <location>
        <begin position="1"/>
        <end position="13"/>
    </location>
</feature>
<gene>
    <name evidence="2" type="ORF">JJD71_21515</name>
</gene>
<reference evidence="2 3" key="1">
    <citation type="submission" date="2021-01" db="EMBL/GenBank/DDBJ databases">
        <title>Antibiotic resistance and phylogeny of Pseudomonas spp. isolated over three decades from chicken meat in the Norwegian food chain.</title>
        <authorList>
            <person name="Moen B."/>
        </authorList>
    </citation>
    <scope>NUCLEOTIDE SEQUENCE [LARGE SCALE GENOMIC DNA]</scope>
    <source>
        <strain evidence="2 3">MF6766</strain>
    </source>
</reference>